<dbReference type="Pfam" id="PF00072">
    <property type="entry name" value="Response_reg"/>
    <property type="match status" value="1"/>
</dbReference>
<protein>
    <submittedName>
        <fullName evidence="4">SpoIIE family protein phosphatase</fullName>
    </submittedName>
</protein>
<proteinExistence type="predicted"/>
<keyword evidence="2" id="KW-0597">Phosphoprotein</keyword>
<dbReference type="Pfam" id="PF07228">
    <property type="entry name" value="SpoIIE"/>
    <property type="match status" value="1"/>
</dbReference>
<evidence type="ECO:0000256" key="2">
    <source>
        <dbReference type="PROSITE-ProRule" id="PRU00169"/>
    </source>
</evidence>
<accession>A0ABW2GSZ9</accession>
<sequence length="514" mass="55160">MSNPGETTILVVDDRAPKRYLLKSWLTRAGFAVAEAVDGQDALDKLRQRPFDLVVLDVKLPDMSGLDVCRRIKADPATSSTPVVHVSAHAVDAADRTLGLVGGADAYLVEPIDPHELVATAQAVLRYYQARRKAEQLADGLAGLAETTLAVTTARDFTELLTRAAAGAVRLFGTAAAVATETDAGWTLAQATVSGDLTVTGWEPPGEDVPVGSHRLTGDATRWQLPADWPDPGEVTLTTARFRAARPSLYLFTGVLGDEDQTQLLTQLTQALGAAAEAQRAQDQDHRIAVTLQRSLLPRHLPTVPGIGLAVRYEPASPQAEIGGDFYELSALGDRLLIAIGDVVGHSLHAATVMAEIRHALRAYAVEGHCPGRIVALIDELMVRLLPGEMATLCLLFLDPRTGRASLANAGHLPPLLVVDGQVTEVWQRAPLLGVNHPRPDDLEFTIPEGGTLLLYTDGLVERRDITIRGGIADLGRLAAPVDADLDRYCDRLLRQLTNPPHADDVAVVAVRRL</sequence>
<comment type="caution">
    <text evidence="4">The sequence shown here is derived from an EMBL/GenBank/DDBJ whole genome shotgun (WGS) entry which is preliminary data.</text>
</comment>
<feature type="domain" description="Response regulatory" evidence="3">
    <location>
        <begin position="8"/>
        <end position="125"/>
    </location>
</feature>
<dbReference type="SUPFAM" id="SSF52172">
    <property type="entry name" value="CheY-like"/>
    <property type="match status" value="1"/>
</dbReference>
<feature type="modified residue" description="4-aspartylphosphate" evidence="2">
    <location>
        <position position="57"/>
    </location>
</feature>
<evidence type="ECO:0000259" key="3">
    <source>
        <dbReference type="PROSITE" id="PS50110"/>
    </source>
</evidence>
<name>A0ABW2GSZ9_9ACTN</name>
<dbReference type="InterPro" id="IPR001789">
    <property type="entry name" value="Sig_transdc_resp-reg_receiver"/>
</dbReference>
<evidence type="ECO:0000313" key="4">
    <source>
        <dbReference type="EMBL" id="MFC7241957.1"/>
    </source>
</evidence>
<dbReference type="InterPro" id="IPR001932">
    <property type="entry name" value="PPM-type_phosphatase-like_dom"/>
</dbReference>
<dbReference type="InterPro" id="IPR011006">
    <property type="entry name" value="CheY-like_superfamily"/>
</dbReference>
<dbReference type="InterPro" id="IPR052016">
    <property type="entry name" value="Bact_Sigma-Reg"/>
</dbReference>
<reference evidence="5" key="1">
    <citation type="journal article" date="2019" name="Int. J. Syst. Evol. Microbiol.">
        <title>The Global Catalogue of Microorganisms (GCM) 10K type strain sequencing project: providing services to taxonomists for standard genome sequencing and annotation.</title>
        <authorList>
            <consortium name="The Broad Institute Genomics Platform"/>
            <consortium name="The Broad Institute Genome Sequencing Center for Infectious Disease"/>
            <person name="Wu L."/>
            <person name="Ma J."/>
        </authorList>
    </citation>
    <scope>NUCLEOTIDE SEQUENCE [LARGE SCALE GENOMIC DNA]</scope>
    <source>
        <strain evidence="5">CGMCC 1.9106</strain>
    </source>
</reference>
<evidence type="ECO:0000256" key="1">
    <source>
        <dbReference type="ARBA" id="ARBA00022801"/>
    </source>
</evidence>
<dbReference type="RefSeq" id="WP_376805396.1">
    <property type="nucleotide sequence ID" value="NZ_JBHTAC010000004.1"/>
</dbReference>
<gene>
    <name evidence="4" type="ORF">ACFQO7_05630</name>
</gene>
<evidence type="ECO:0000313" key="5">
    <source>
        <dbReference type="Proteomes" id="UP001596392"/>
    </source>
</evidence>
<organism evidence="4 5">
    <name type="scientific">Catellatospora aurea</name>
    <dbReference type="NCBI Taxonomy" id="1337874"/>
    <lineage>
        <taxon>Bacteria</taxon>
        <taxon>Bacillati</taxon>
        <taxon>Actinomycetota</taxon>
        <taxon>Actinomycetes</taxon>
        <taxon>Micromonosporales</taxon>
        <taxon>Micromonosporaceae</taxon>
        <taxon>Catellatospora</taxon>
    </lineage>
</organism>
<dbReference type="SMART" id="SM00448">
    <property type="entry name" value="REC"/>
    <property type="match status" value="1"/>
</dbReference>
<dbReference type="EMBL" id="JBHTAC010000004">
    <property type="protein sequence ID" value="MFC7241957.1"/>
    <property type="molecule type" value="Genomic_DNA"/>
</dbReference>
<keyword evidence="1" id="KW-0378">Hydrolase</keyword>
<keyword evidence="5" id="KW-1185">Reference proteome</keyword>
<dbReference type="InterPro" id="IPR036457">
    <property type="entry name" value="PPM-type-like_dom_sf"/>
</dbReference>
<dbReference type="PANTHER" id="PTHR43156">
    <property type="entry name" value="STAGE II SPORULATION PROTEIN E-RELATED"/>
    <property type="match status" value="1"/>
</dbReference>
<dbReference type="Proteomes" id="UP001596392">
    <property type="component" value="Unassembled WGS sequence"/>
</dbReference>
<dbReference type="Gene3D" id="3.60.40.10">
    <property type="entry name" value="PPM-type phosphatase domain"/>
    <property type="match status" value="1"/>
</dbReference>
<dbReference type="PANTHER" id="PTHR43156:SF2">
    <property type="entry name" value="STAGE II SPORULATION PROTEIN E"/>
    <property type="match status" value="1"/>
</dbReference>
<dbReference type="PROSITE" id="PS50110">
    <property type="entry name" value="RESPONSE_REGULATORY"/>
    <property type="match status" value="1"/>
</dbReference>
<dbReference type="SUPFAM" id="SSF81606">
    <property type="entry name" value="PP2C-like"/>
    <property type="match status" value="1"/>
</dbReference>
<dbReference type="SMART" id="SM00331">
    <property type="entry name" value="PP2C_SIG"/>
    <property type="match status" value="1"/>
</dbReference>
<dbReference type="Gene3D" id="3.40.50.2300">
    <property type="match status" value="1"/>
</dbReference>